<keyword evidence="1" id="KW-0472">Membrane</keyword>
<reference evidence="2 3" key="1">
    <citation type="submission" date="2023-01" db="EMBL/GenBank/DDBJ databases">
        <title>Thalassococcus onchidii sp. nov., isolated from a marine invertebrate from the South China Sea.</title>
        <authorList>
            <person name="Xu S."/>
            <person name="Liu Z."/>
            <person name="Xu Y."/>
        </authorList>
    </citation>
    <scope>NUCLEOTIDE SEQUENCE [LARGE SCALE GENOMIC DNA]</scope>
    <source>
        <strain evidence="2 3">KCTC 32084</strain>
    </source>
</reference>
<comment type="caution">
    <text evidence="2">The sequence shown here is derived from an EMBL/GenBank/DDBJ whole genome shotgun (WGS) entry which is preliminary data.</text>
</comment>
<evidence type="ECO:0000313" key="3">
    <source>
        <dbReference type="Proteomes" id="UP001210720"/>
    </source>
</evidence>
<gene>
    <name evidence="2" type="ORF">PFY00_00570</name>
</gene>
<proteinExistence type="predicted"/>
<evidence type="ECO:0000313" key="2">
    <source>
        <dbReference type="EMBL" id="MDA7423204.1"/>
    </source>
</evidence>
<dbReference type="Proteomes" id="UP001210720">
    <property type="component" value="Unassembled WGS sequence"/>
</dbReference>
<dbReference type="EMBL" id="JAQIOY010000001">
    <property type="protein sequence ID" value="MDA7423204.1"/>
    <property type="molecule type" value="Genomic_DNA"/>
</dbReference>
<feature type="transmembrane region" description="Helical" evidence="1">
    <location>
        <begin position="75"/>
        <end position="94"/>
    </location>
</feature>
<organism evidence="2 3">
    <name type="scientific">Thalassococcus lentus</name>
    <dbReference type="NCBI Taxonomy" id="1210524"/>
    <lineage>
        <taxon>Bacteria</taxon>
        <taxon>Pseudomonadati</taxon>
        <taxon>Pseudomonadota</taxon>
        <taxon>Alphaproteobacteria</taxon>
        <taxon>Rhodobacterales</taxon>
        <taxon>Roseobacteraceae</taxon>
        <taxon>Thalassococcus</taxon>
    </lineage>
</organism>
<keyword evidence="1" id="KW-1133">Transmembrane helix</keyword>
<keyword evidence="1" id="KW-0812">Transmembrane</keyword>
<evidence type="ECO:0000256" key="1">
    <source>
        <dbReference type="SAM" id="Phobius"/>
    </source>
</evidence>
<accession>A0ABT4XMN6</accession>
<dbReference type="RefSeq" id="WP_271430570.1">
    <property type="nucleotide sequence ID" value="NZ_JAQIOY010000001.1"/>
</dbReference>
<feature type="transmembrane region" description="Helical" evidence="1">
    <location>
        <begin position="43"/>
        <end position="63"/>
    </location>
</feature>
<keyword evidence="3" id="KW-1185">Reference proteome</keyword>
<protein>
    <submittedName>
        <fullName evidence="2">Aspartate carbamoyltransferase catalytic subunit</fullName>
    </submittedName>
</protein>
<name>A0ABT4XMN6_9RHOB</name>
<sequence length="191" mass="21462">MSSPASVMQTDWDGLLDQGERVLWQGRPEAGLTLAPIQPMQMMMGLVFVVFSLFWMSMAGWIASGMPGPVSFFPMFGLIFLAIGLYNAGGYAFWKAYLRGRTVYSLTTQRAFVASDIPFLGRSLKSYDIEANSPLEYIEGNPGSVFFANKRIHTQNGSYRKRVGFERIMQARAVYRMLRDIQRGTIAEDNA</sequence>